<name>A0A0D9VKH1_9ORYZ</name>
<dbReference type="PANTHER" id="PTHR32382:SF33">
    <property type="entry name" value="OS02G0726000 PROTEIN"/>
    <property type="match status" value="1"/>
</dbReference>
<evidence type="ECO:0000256" key="4">
    <source>
        <dbReference type="ARBA" id="ARBA00022622"/>
    </source>
</evidence>
<feature type="domain" description="FAS1" evidence="13">
    <location>
        <begin position="28"/>
        <end position="177"/>
    </location>
</feature>
<dbReference type="HOGENOM" id="CLU_058119_2_1_1"/>
<dbReference type="Gramene" id="LPERR02G25220.1">
    <property type="protein sequence ID" value="LPERR02G25220.1"/>
    <property type="gene ID" value="LPERR02G25220"/>
</dbReference>
<keyword evidence="3" id="KW-1003">Cell membrane</keyword>
<dbReference type="AlphaFoldDB" id="A0A0D9VKH1"/>
<keyword evidence="4" id="KW-0336">GPI-anchor</keyword>
<organism evidence="14 15">
    <name type="scientific">Leersia perrieri</name>
    <dbReference type="NCBI Taxonomy" id="77586"/>
    <lineage>
        <taxon>Eukaryota</taxon>
        <taxon>Viridiplantae</taxon>
        <taxon>Streptophyta</taxon>
        <taxon>Embryophyta</taxon>
        <taxon>Tracheophyta</taxon>
        <taxon>Spermatophyta</taxon>
        <taxon>Magnoliopsida</taxon>
        <taxon>Liliopsida</taxon>
        <taxon>Poales</taxon>
        <taxon>Poaceae</taxon>
        <taxon>BOP clade</taxon>
        <taxon>Oryzoideae</taxon>
        <taxon>Oryzeae</taxon>
        <taxon>Oryzinae</taxon>
        <taxon>Leersia</taxon>
    </lineage>
</organism>
<comment type="function">
    <text evidence="10">May be a cell surface adhesion protein.</text>
</comment>
<protein>
    <recommendedName>
        <fullName evidence="13">FAS1 domain-containing protein</fullName>
    </recommendedName>
</protein>
<evidence type="ECO:0000256" key="8">
    <source>
        <dbReference type="ARBA" id="ARBA00023180"/>
    </source>
</evidence>
<dbReference type="Proteomes" id="UP000032180">
    <property type="component" value="Chromosome 2"/>
</dbReference>
<keyword evidence="7" id="KW-0472">Membrane</keyword>
<evidence type="ECO:0000256" key="7">
    <source>
        <dbReference type="ARBA" id="ARBA00023136"/>
    </source>
</evidence>
<accession>A0A0D9VKH1</accession>
<dbReference type="PANTHER" id="PTHR32382">
    <property type="entry name" value="FASCICLIN-LIKE ARABINOGALACTAN PROTEIN"/>
    <property type="match status" value="1"/>
</dbReference>
<proteinExistence type="inferred from homology"/>
<keyword evidence="15" id="KW-1185">Reference proteome</keyword>
<dbReference type="GO" id="GO:0098552">
    <property type="term" value="C:side of membrane"/>
    <property type="evidence" value="ECO:0007669"/>
    <property type="project" value="UniProtKB-KW"/>
</dbReference>
<keyword evidence="8" id="KW-0325">Glycoprotein</keyword>
<reference evidence="14 15" key="1">
    <citation type="submission" date="2012-08" db="EMBL/GenBank/DDBJ databases">
        <title>Oryza genome evolution.</title>
        <authorList>
            <person name="Wing R.A."/>
        </authorList>
    </citation>
    <scope>NUCLEOTIDE SEQUENCE</scope>
</reference>
<dbReference type="InterPro" id="IPR000782">
    <property type="entry name" value="FAS1_domain"/>
</dbReference>
<evidence type="ECO:0000256" key="3">
    <source>
        <dbReference type="ARBA" id="ARBA00022475"/>
    </source>
</evidence>
<evidence type="ECO:0000256" key="5">
    <source>
        <dbReference type="ARBA" id="ARBA00022729"/>
    </source>
</evidence>
<evidence type="ECO:0000256" key="1">
    <source>
        <dbReference type="ARBA" id="ARBA00004609"/>
    </source>
</evidence>
<dbReference type="InterPro" id="IPR033254">
    <property type="entry name" value="Plant_FLA"/>
</dbReference>
<dbReference type="EnsemblPlants" id="LPERR02G25220.1">
    <property type="protein sequence ID" value="LPERR02G25220.1"/>
    <property type="gene ID" value="LPERR02G25220"/>
</dbReference>
<dbReference type="SUPFAM" id="SSF82153">
    <property type="entry name" value="FAS1 domain"/>
    <property type="match status" value="1"/>
</dbReference>
<dbReference type="InterPro" id="IPR036378">
    <property type="entry name" value="FAS1_dom_sf"/>
</dbReference>
<keyword evidence="6" id="KW-0654">Proteoglycan</keyword>
<reference evidence="14" key="3">
    <citation type="submission" date="2015-04" db="UniProtKB">
        <authorList>
            <consortium name="EnsemblPlants"/>
        </authorList>
    </citation>
    <scope>IDENTIFICATION</scope>
</reference>
<evidence type="ECO:0000259" key="13">
    <source>
        <dbReference type="PROSITE" id="PS50213"/>
    </source>
</evidence>
<reference evidence="15" key="2">
    <citation type="submission" date="2013-12" db="EMBL/GenBank/DDBJ databases">
        <authorList>
            <person name="Yu Y."/>
            <person name="Lee S."/>
            <person name="de Baynast K."/>
            <person name="Wissotski M."/>
            <person name="Liu L."/>
            <person name="Talag J."/>
            <person name="Goicoechea J."/>
            <person name="Angelova A."/>
            <person name="Jetty R."/>
            <person name="Kudrna D."/>
            <person name="Golser W."/>
            <person name="Rivera L."/>
            <person name="Zhang J."/>
            <person name="Wing R."/>
        </authorList>
    </citation>
    <scope>NUCLEOTIDE SEQUENCE</scope>
</reference>
<evidence type="ECO:0000256" key="2">
    <source>
        <dbReference type="ARBA" id="ARBA00007843"/>
    </source>
</evidence>
<keyword evidence="9" id="KW-0449">Lipoprotein</keyword>
<dbReference type="Gene3D" id="2.30.180.10">
    <property type="entry name" value="FAS1 domain"/>
    <property type="match status" value="1"/>
</dbReference>
<dbReference type="STRING" id="77586.A0A0D9VKH1"/>
<evidence type="ECO:0000313" key="14">
    <source>
        <dbReference type="EnsemblPlants" id="LPERR02G25220.1"/>
    </source>
</evidence>
<evidence type="ECO:0000256" key="6">
    <source>
        <dbReference type="ARBA" id="ARBA00022974"/>
    </source>
</evidence>
<evidence type="ECO:0000313" key="15">
    <source>
        <dbReference type="Proteomes" id="UP000032180"/>
    </source>
</evidence>
<dbReference type="PROSITE" id="PS50213">
    <property type="entry name" value="FAS1"/>
    <property type="match status" value="1"/>
</dbReference>
<feature type="chain" id="PRO_5002347948" description="FAS1 domain-containing protein" evidence="12">
    <location>
        <begin position="28"/>
        <end position="273"/>
    </location>
</feature>
<evidence type="ECO:0000256" key="10">
    <source>
        <dbReference type="ARBA" id="ARBA00024686"/>
    </source>
</evidence>
<comment type="similarity">
    <text evidence="2">Belongs to the fasciclin-like AGP family.</text>
</comment>
<feature type="region of interest" description="Disordered" evidence="11">
    <location>
        <begin position="183"/>
        <end position="252"/>
    </location>
</feature>
<dbReference type="FunFam" id="2.30.180.10:FF:000015">
    <property type="entry name" value="Fasciclin-like arabinogalactan protein 3"/>
    <property type="match status" value="1"/>
</dbReference>
<feature type="compositionally biased region" description="Polar residues" evidence="11">
    <location>
        <begin position="196"/>
        <end position="207"/>
    </location>
</feature>
<dbReference type="GO" id="GO:0005886">
    <property type="term" value="C:plasma membrane"/>
    <property type="evidence" value="ECO:0007669"/>
    <property type="project" value="UniProtKB-SubCell"/>
</dbReference>
<evidence type="ECO:0000256" key="11">
    <source>
        <dbReference type="SAM" id="MobiDB-lite"/>
    </source>
</evidence>
<evidence type="ECO:0000256" key="12">
    <source>
        <dbReference type="SAM" id="SignalP"/>
    </source>
</evidence>
<sequence length="273" mass="28334">MPRAGVVHALLLLFAALAAWAPDACRATHNITAILAEHRDLAEFSRQLTATGLADEINVRNTITVLVVDDAHMAAKAHALPREALRHVLSLHVLVDYYDDAKLHRLPGGSAVVSTLFQASGDAPGSEGMVKIAVRRGGRVVFVPQDVEDNARADVFYVKSVHEAPYNISVLQVSAVITSPAAEAPSATPSSDSKPKNSTTADASSSKHGSRDGTHTAPSPAGQGASDDGEVSKQVGDGGDRGSKKNGAGGGGAPRGLPFALAFLMAVIVVVNW</sequence>
<keyword evidence="5 12" id="KW-0732">Signal</keyword>
<dbReference type="eggNOG" id="ENOG502QR33">
    <property type="taxonomic scope" value="Eukaryota"/>
</dbReference>
<comment type="subcellular location">
    <subcellularLocation>
        <location evidence="1">Cell membrane</location>
        <topology evidence="1">Lipid-anchor</topology>
        <topology evidence="1">GPI-anchor</topology>
    </subcellularLocation>
</comment>
<feature type="signal peptide" evidence="12">
    <location>
        <begin position="1"/>
        <end position="27"/>
    </location>
</feature>
<evidence type="ECO:0000256" key="9">
    <source>
        <dbReference type="ARBA" id="ARBA00023288"/>
    </source>
</evidence>